<evidence type="ECO:0000313" key="13">
    <source>
        <dbReference type="EMBL" id="THG90204.1"/>
    </source>
</evidence>
<dbReference type="InterPro" id="IPR011335">
    <property type="entry name" value="Restrct_endonuc-II-like"/>
</dbReference>
<dbReference type="EMBL" id="JALP01000167">
    <property type="protein sequence ID" value="THG90204.1"/>
    <property type="molecule type" value="Genomic_DNA"/>
</dbReference>
<dbReference type="Gene3D" id="3.90.320.10">
    <property type="match status" value="1"/>
</dbReference>
<keyword evidence="7" id="KW-0067">ATP-binding</keyword>
<sequence>MTYIVYGTSFREVAKQERLDELVAFQEKEETKVYYVLPSRIWLSKGAERQKNLHYLNFDELAQLFIQKIEPNIISITEHERTLFFQQFVERNQYEFEIVETLGQSKGFADTYGQLKRLGLTLDDIPESLIQLTSLFEEYEKQILKDNKMYDPENHILFAIELLKKYPIDPVKIVVDGFYSFNPLQYLLIKTFKEIGMSIEVNLPNDRNFSIVEQTRIELGQIGFADHYHLAEANEVTQKKSLAAASTKEEELKAILYEIAESNLPFSEQAILFANEREEITPLLNQAQRYQIPFQTAKQKKLSETGIYHLLQLSFEKQGGPLSKWDSLALFEQVLSLSFLEANKYIKEKKTFLSEGQAINEQVQAIFQTTRNWTWPKKASFMDYLNILKQFLEELNWQDIWALKLREEEDLVLLKNISTEKRALEKLEEKINEQLVTLTDRGLGSLFMNQELFYEWLKESSEAIELFIERGHKDGVALHTWRDIGLFKGKKLFVVGMNEGIFPRSHTLSGYLNERDLSTLPIVNGAPSQLLSRKSQEAFFQQLFYVAKEIVFSYVRGLDAAHPHLPSPILEGLEMEKKDWTFAKRSQLKNVLGEAEQEEFLSYFVGKGYELQKNVLPAHLKAYQKRFQRLELFEESIEKKHQQKRKKGETTVTALEAYARCPFKYAMERELQIQEPVLRSEQVSPLDIGDFVHDVIESIYKELQLIGVPFSSITDDVKMKVPSLLEQKFEDGWEEIVERNAEISALDLKLLKKLWKRRLKKWWLAERKHFWDNDRIPSMKIEALEAPIHFDFTLSTGENLHLRGKIDRVDTDQKGFTIYDYKTGQASIKREEIQAGLKLQLPLYAYVMQKQLSEQLNQEMTGYGASYISLRDPKKRAGNGVWRPDFIGKDSPFLVSSRTRNQESMWATDDYMNENELPEKIEQLWKGTFTEYPVKPLDCSDFCPYKPVCRVTEEQKERGISDEI</sequence>
<dbReference type="GO" id="GO:0005524">
    <property type="term" value="F:ATP binding"/>
    <property type="evidence" value="ECO:0007669"/>
    <property type="project" value="UniProtKB-KW"/>
</dbReference>
<keyword evidence="10" id="KW-0175">Coiled coil</keyword>
<keyword evidence="8" id="KW-0238">DNA-binding</keyword>
<accession>A0A094WLJ0</accession>
<dbReference type="Proteomes" id="UP000002754">
    <property type="component" value="Unassembled WGS sequence"/>
</dbReference>
<keyword evidence="4" id="KW-0378">Hydrolase</keyword>
<dbReference type="EMBL" id="ALPT02000046">
    <property type="protein sequence ID" value="KGA96783.1"/>
    <property type="molecule type" value="Genomic_DNA"/>
</dbReference>
<dbReference type="STRING" id="1218173.BALCAV_0214000"/>
<evidence type="ECO:0000256" key="8">
    <source>
        <dbReference type="ARBA" id="ARBA00023125"/>
    </source>
</evidence>
<reference evidence="12 14" key="1">
    <citation type="journal article" date="2014" name="Genome Announc.">
        <title>Draft Genome Sequence of Bacillus alcalophilus AV1934, a Classic Alkaliphile Isolated from Human Feces in 1934.</title>
        <authorList>
            <person name="Attie O."/>
            <person name="Jayaprakash A."/>
            <person name="Shah H."/>
            <person name="Paulsen I.T."/>
            <person name="Morino M."/>
            <person name="Takahashi Y."/>
            <person name="Narumi I."/>
            <person name="Sachidanandam R."/>
            <person name="Satoh K."/>
            <person name="Ito M."/>
            <person name="Krulwich T.A."/>
        </authorList>
    </citation>
    <scope>NUCLEOTIDE SEQUENCE [LARGE SCALE GENOMIC DNA]</scope>
    <source>
        <strain evidence="12 14">AV1934</strain>
    </source>
</reference>
<dbReference type="eggNOG" id="COG3857">
    <property type="taxonomic scope" value="Bacteria"/>
</dbReference>
<dbReference type="InterPro" id="IPR011604">
    <property type="entry name" value="PDDEXK-like_dom_sf"/>
</dbReference>
<reference evidence="13 15" key="2">
    <citation type="submission" date="2014-01" db="EMBL/GenBank/DDBJ databases">
        <title>Draft genome sequencing of Bacillus alcalophilus CGMCC 1.3604.</title>
        <authorList>
            <person name="Yang J."/>
            <person name="Diao L."/>
            <person name="Yang S."/>
        </authorList>
    </citation>
    <scope>NUCLEOTIDE SEQUENCE [LARGE SCALE GENOMIC DNA]</scope>
    <source>
        <strain evidence="13 15">CGMCC 1.3604</strain>
    </source>
</reference>
<organism evidence="12 14">
    <name type="scientific">Alkalihalobacillus alcalophilus ATCC 27647 = CGMCC 1.3604</name>
    <dbReference type="NCBI Taxonomy" id="1218173"/>
    <lineage>
        <taxon>Bacteria</taxon>
        <taxon>Bacillati</taxon>
        <taxon>Bacillota</taxon>
        <taxon>Bacilli</taxon>
        <taxon>Bacillales</taxon>
        <taxon>Bacillaceae</taxon>
        <taxon>Alkalihalobacillus</taxon>
    </lineage>
</organism>
<evidence type="ECO:0000313" key="14">
    <source>
        <dbReference type="Proteomes" id="UP000002754"/>
    </source>
</evidence>
<evidence type="ECO:0000256" key="7">
    <source>
        <dbReference type="ARBA" id="ARBA00022840"/>
    </source>
</evidence>
<dbReference type="AlphaFoldDB" id="A0A094WLJ0"/>
<evidence type="ECO:0000256" key="3">
    <source>
        <dbReference type="ARBA" id="ARBA00022763"/>
    </source>
</evidence>
<dbReference type="Proteomes" id="UP000297014">
    <property type="component" value="Unassembled WGS sequence"/>
</dbReference>
<dbReference type="GO" id="GO:0003677">
    <property type="term" value="F:DNA binding"/>
    <property type="evidence" value="ECO:0007669"/>
    <property type="project" value="UniProtKB-KW"/>
</dbReference>
<dbReference type="InterPro" id="IPR038726">
    <property type="entry name" value="PDDEXK_AddAB-type"/>
</dbReference>
<keyword evidence="6" id="KW-0269">Exonuclease</keyword>
<keyword evidence="1" id="KW-0540">Nuclease</keyword>
<dbReference type="Gene3D" id="1.10.486.10">
    <property type="entry name" value="PCRA, domain 4"/>
    <property type="match status" value="1"/>
</dbReference>
<dbReference type="GO" id="GO:0004527">
    <property type="term" value="F:exonuclease activity"/>
    <property type="evidence" value="ECO:0007669"/>
    <property type="project" value="UniProtKB-KW"/>
</dbReference>
<dbReference type="SUPFAM" id="SSF52540">
    <property type="entry name" value="P-loop containing nucleoside triphosphate hydrolases"/>
    <property type="match status" value="1"/>
</dbReference>
<evidence type="ECO:0000256" key="6">
    <source>
        <dbReference type="ARBA" id="ARBA00022839"/>
    </source>
</evidence>
<keyword evidence="3" id="KW-0227">DNA damage</keyword>
<evidence type="ECO:0000256" key="1">
    <source>
        <dbReference type="ARBA" id="ARBA00022722"/>
    </source>
</evidence>
<keyword evidence="14" id="KW-1185">Reference proteome</keyword>
<keyword evidence="9" id="KW-0234">DNA repair</keyword>
<evidence type="ECO:0000259" key="11">
    <source>
        <dbReference type="Pfam" id="PF12705"/>
    </source>
</evidence>
<keyword evidence="2" id="KW-0547">Nucleotide-binding</keyword>
<evidence type="ECO:0000256" key="10">
    <source>
        <dbReference type="SAM" id="Coils"/>
    </source>
</evidence>
<gene>
    <name evidence="13" type="ORF">AJ85_12230</name>
    <name evidence="12" type="ORF">BALCAV_0214000</name>
</gene>
<keyword evidence="5" id="KW-0347">Helicase</keyword>
<evidence type="ECO:0000256" key="9">
    <source>
        <dbReference type="ARBA" id="ARBA00023204"/>
    </source>
</evidence>
<evidence type="ECO:0000256" key="2">
    <source>
        <dbReference type="ARBA" id="ARBA00022741"/>
    </source>
</evidence>
<evidence type="ECO:0000256" key="4">
    <source>
        <dbReference type="ARBA" id="ARBA00022801"/>
    </source>
</evidence>
<dbReference type="Pfam" id="PF12705">
    <property type="entry name" value="PDDEXK_1"/>
    <property type="match status" value="1"/>
</dbReference>
<evidence type="ECO:0000313" key="15">
    <source>
        <dbReference type="Proteomes" id="UP000297014"/>
    </source>
</evidence>
<dbReference type="InterPro" id="IPR027417">
    <property type="entry name" value="P-loop_NTPase"/>
</dbReference>
<dbReference type="GO" id="GO:0006281">
    <property type="term" value="P:DNA repair"/>
    <property type="evidence" value="ECO:0007669"/>
    <property type="project" value="UniProtKB-KW"/>
</dbReference>
<dbReference type="RefSeq" id="WP_003322366.1">
    <property type="nucleotide sequence ID" value="NZ_ALPT02000046.1"/>
</dbReference>
<evidence type="ECO:0000313" key="12">
    <source>
        <dbReference type="EMBL" id="KGA96783.1"/>
    </source>
</evidence>
<dbReference type="GO" id="GO:0004386">
    <property type="term" value="F:helicase activity"/>
    <property type="evidence" value="ECO:0007669"/>
    <property type="project" value="UniProtKB-KW"/>
</dbReference>
<name>A0A094WLJ0_ALKAL</name>
<dbReference type="Gene3D" id="3.40.50.300">
    <property type="entry name" value="P-loop containing nucleotide triphosphate hydrolases"/>
    <property type="match status" value="1"/>
</dbReference>
<dbReference type="OrthoDB" id="9758506at2"/>
<proteinExistence type="predicted"/>
<dbReference type="SUPFAM" id="SSF52980">
    <property type="entry name" value="Restriction endonuclease-like"/>
    <property type="match status" value="1"/>
</dbReference>
<protein>
    <recommendedName>
        <fullName evidence="11">PD-(D/E)XK endonuclease-like domain-containing protein</fullName>
    </recommendedName>
</protein>
<feature type="domain" description="PD-(D/E)XK endonuclease-like" evidence="11">
    <location>
        <begin position="651"/>
        <end position="950"/>
    </location>
</feature>
<evidence type="ECO:0000256" key="5">
    <source>
        <dbReference type="ARBA" id="ARBA00022806"/>
    </source>
</evidence>
<feature type="coiled-coil region" evidence="10">
    <location>
        <begin position="414"/>
        <end position="441"/>
    </location>
</feature>
<comment type="caution">
    <text evidence="12">The sequence shown here is derived from an EMBL/GenBank/DDBJ whole genome shotgun (WGS) entry which is preliminary data.</text>
</comment>